<name>A0A543HTJ6_9MICO</name>
<evidence type="ECO:0000313" key="2">
    <source>
        <dbReference type="EMBL" id="TQM61612.1"/>
    </source>
</evidence>
<dbReference type="InterPro" id="IPR006439">
    <property type="entry name" value="HAD-SF_hydro_IA"/>
</dbReference>
<evidence type="ECO:0000256" key="1">
    <source>
        <dbReference type="ARBA" id="ARBA00022801"/>
    </source>
</evidence>
<dbReference type="EMBL" id="VFPM01000002">
    <property type="protein sequence ID" value="TQM61612.1"/>
    <property type="molecule type" value="Genomic_DNA"/>
</dbReference>
<dbReference type="InterPro" id="IPR051540">
    <property type="entry name" value="S-2-haloacid_dehalogenase"/>
</dbReference>
<accession>A0A543HTJ6</accession>
<dbReference type="InterPro" id="IPR036412">
    <property type="entry name" value="HAD-like_sf"/>
</dbReference>
<dbReference type="Pfam" id="PF00702">
    <property type="entry name" value="Hydrolase"/>
    <property type="match status" value="1"/>
</dbReference>
<dbReference type="SUPFAM" id="SSF56784">
    <property type="entry name" value="HAD-like"/>
    <property type="match status" value="1"/>
</dbReference>
<organism evidence="2 3">
    <name type="scientific">Humibacillus xanthopallidus</name>
    <dbReference type="NCBI Taxonomy" id="412689"/>
    <lineage>
        <taxon>Bacteria</taxon>
        <taxon>Bacillati</taxon>
        <taxon>Actinomycetota</taxon>
        <taxon>Actinomycetes</taxon>
        <taxon>Micrococcales</taxon>
        <taxon>Intrasporangiaceae</taxon>
        <taxon>Humibacillus</taxon>
    </lineage>
</organism>
<dbReference type="PRINTS" id="PR00413">
    <property type="entry name" value="HADHALOGNASE"/>
</dbReference>
<dbReference type="Gene3D" id="3.40.50.1000">
    <property type="entry name" value="HAD superfamily/HAD-like"/>
    <property type="match status" value="1"/>
</dbReference>
<sequence length="201" mass="22342">MTSTREHTAYVFDLDGVVRDFAPGDANPAIEAALGLPAGHVAATAFRSELLLPTITGRRSFDAWFDAICTELEHVVPEPARVREHMEAWRTHRGTVVDETVERLESLRSDGHRTYVFTNGTDYVPAELELLGLTRLFDGVLNSADFGVAKPDQQAYAAAHRAIEGDLGRDVAPEEVWFTDDRAENVRAAREFGWDAELFAR</sequence>
<gene>
    <name evidence="2" type="ORF">FBY41_1623</name>
</gene>
<dbReference type="AlphaFoldDB" id="A0A543HTJ6"/>
<dbReference type="SFLD" id="SFLDS00003">
    <property type="entry name" value="Haloacid_Dehalogenase"/>
    <property type="match status" value="1"/>
</dbReference>
<dbReference type="GO" id="GO:0016787">
    <property type="term" value="F:hydrolase activity"/>
    <property type="evidence" value="ECO:0007669"/>
    <property type="project" value="UniProtKB-KW"/>
</dbReference>
<comment type="caution">
    <text evidence="2">The sequence shown here is derived from an EMBL/GenBank/DDBJ whole genome shotgun (WGS) entry which is preliminary data.</text>
</comment>
<evidence type="ECO:0000313" key="3">
    <source>
        <dbReference type="Proteomes" id="UP000316747"/>
    </source>
</evidence>
<dbReference type="InterPro" id="IPR023214">
    <property type="entry name" value="HAD_sf"/>
</dbReference>
<dbReference type="Proteomes" id="UP000316747">
    <property type="component" value="Unassembled WGS sequence"/>
</dbReference>
<keyword evidence="3" id="KW-1185">Reference proteome</keyword>
<dbReference type="PANTHER" id="PTHR43316:SF3">
    <property type="entry name" value="HALOACID DEHALOGENASE, TYPE II (AFU_ORTHOLOGUE AFUA_2G07750)-RELATED"/>
    <property type="match status" value="1"/>
</dbReference>
<dbReference type="OrthoDB" id="9797415at2"/>
<dbReference type="NCBIfam" id="TIGR01509">
    <property type="entry name" value="HAD-SF-IA-v3"/>
    <property type="match status" value="1"/>
</dbReference>
<dbReference type="SFLD" id="SFLDG01129">
    <property type="entry name" value="C1.5:_HAD__Beta-PGM__Phosphata"/>
    <property type="match status" value="1"/>
</dbReference>
<protein>
    <submittedName>
        <fullName evidence="2">Putative hydrolase of the HAD superfamily</fullName>
    </submittedName>
</protein>
<dbReference type="PANTHER" id="PTHR43316">
    <property type="entry name" value="HYDROLASE, HALOACID DELAHOGENASE-RELATED"/>
    <property type="match status" value="1"/>
</dbReference>
<reference evidence="2 3" key="1">
    <citation type="submission" date="2019-06" db="EMBL/GenBank/DDBJ databases">
        <title>Genome sequencing of plant associated microbes to promote plant fitness in Sorghum bicolor and Oryza sativa.</title>
        <authorList>
            <person name="Coleman-Derr D."/>
        </authorList>
    </citation>
    <scope>NUCLEOTIDE SEQUENCE [LARGE SCALE GENOMIC DNA]</scope>
    <source>
        <strain evidence="2 3">KV-663</strain>
    </source>
</reference>
<dbReference type="RefSeq" id="WP_141843333.1">
    <property type="nucleotide sequence ID" value="NZ_VFPM01000002.1"/>
</dbReference>
<keyword evidence="1 2" id="KW-0378">Hydrolase</keyword>
<proteinExistence type="predicted"/>